<keyword evidence="2" id="KW-1185">Reference proteome</keyword>
<dbReference type="RefSeq" id="WP_270153016.1">
    <property type="nucleotide sequence ID" value="NZ_JAPNNL010000005.1"/>
</dbReference>
<protein>
    <submittedName>
        <fullName evidence="1">Uncharacterized protein</fullName>
    </submittedName>
</protein>
<dbReference type="Proteomes" id="UP001144036">
    <property type="component" value="Unassembled WGS sequence"/>
</dbReference>
<comment type="caution">
    <text evidence="1">The sequence shown here is derived from an EMBL/GenBank/DDBJ whole genome shotgun (WGS) entry which is preliminary data.</text>
</comment>
<accession>A0ABT4S4Z6</accession>
<dbReference type="EMBL" id="JAPNNL010000005">
    <property type="protein sequence ID" value="MDA0632241.1"/>
    <property type="molecule type" value="Genomic_DNA"/>
</dbReference>
<reference evidence="1" key="1">
    <citation type="submission" date="2022-11" db="EMBL/GenBank/DDBJ databases">
        <title>Nonomuraea corallina sp. nov., a new species of the genus Nonomuraea isolated from sea side sediment in Thai sea.</title>
        <authorList>
            <person name="Ngamcharungchit C."/>
            <person name="Matsumoto A."/>
            <person name="Suriyachadkun C."/>
            <person name="Panbangred W."/>
            <person name="Inahashi Y."/>
            <person name="Intra B."/>
        </authorList>
    </citation>
    <scope>NUCLEOTIDE SEQUENCE</scope>
    <source>
        <strain evidence="1">MCN248</strain>
    </source>
</reference>
<evidence type="ECO:0000313" key="2">
    <source>
        <dbReference type="Proteomes" id="UP001144036"/>
    </source>
</evidence>
<name>A0ABT4S4Z6_9ACTN</name>
<evidence type="ECO:0000313" key="1">
    <source>
        <dbReference type="EMBL" id="MDA0632241.1"/>
    </source>
</evidence>
<gene>
    <name evidence="1" type="ORF">OUY22_02340</name>
</gene>
<proteinExistence type="predicted"/>
<sequence length="117" mass="13291">MQTSKTIKDQQRAYAQRLLAALGKHLSAWDVTAVLIITADGRPALDVTDIRGRMRRVFVHLSFCWFYWGDRGDERVSFLQMAGAVDRIEQAARDGWHDGEQGELSINLDHILDAHRG</sequence>
<organism evidence="1 2">
    <name type="scientific">Nonomuraea corallina</name>
    <dbReference type="NCBI Taxonomy" id="2989783"/>
    <lineage>
        <taxon>Bacteria</taxon>
        <taxon>Bacillati</taxon>
        <taxon>Actinomycetota</taxon>
        <taxon>Actinomycetes</taxon>
        <taxon>Streptosporangiales</taxon>
        <taxon>Streptosporangiaceae</taxon>
        <taxon>Nonomuraea</taxon>
    </lineage>
</organism>